<sequence length="548" mass="61802">MSPFHPTKRDLLLVFSSFLILALLLQFDFSLRLGYGQPSGRSYRDVADRACTARQDKFLEDVVNGAKSTEGRLIPGMTESKVRWGEEGAVRTEVLAHAPGWTIYDQLYLFNGTWFIVTDEPSSIPLLRLMTSTGKEIWNDEESIKGREPTEHDMRIIFPSEAKRLWGQSASRVSGTTFLVNDPPQFLDHYYHFAAELLVGLWRTYASLDPTISANGHTHLPSPSRMIFPHTGAGKWNDYAKMNSFLSRAIFPSMSYEYMNDFNDRADTGRSFLFERVVFADRAAAFRGPEFGKTWRTASEAITLHASKYWWAPIRRNLLEFVGAGTQTDLLAEINGVGIDEDILPSETDVEALEAEEGALEQQEVVDDSKVLQAHTGKPVITYVSRQDWGRRMLKKKDHEGLVKELEALESKYGWEVNIVSMDKLSRDEQIRLSARTTIMMGVHGNGLTHLLWMNAQNPRATVIEFFYPGGFAEDYEFTARALGIRHYGVWDAETFTAPDTPQVNYPEGFQGNEIPCNGKAVADLIVERLLVERVERAEAGGEDAGSM</sequence>
<proteinExistence type="predicted"/>
<evidence type="ECO:0000256" key="1">
    <source>
        <dbReference type="ARBA" id="ARBA00004167"/>
    </source>
</evidence>
<dbReference type="Pfam" id="PF04577">
    <property type="entry name" value="Glyco_transf_61"/>
    <property type="match status" value="1"/>
</dbReference>
<dbReference type="PANTHER" id="PTHR20961:SF38">
    <property type="entry name" value="PROTEIN O-LINKED-MANNOSE BETA-1,4-N-ACETYLGLUCOSAMINYLTRANSFERASE 2"/>
    <property type="match status" value="1"/>
</dbReference>
<keyword evidence="3" id="KW-0808">Transferase</keyword>
<reference evidence="9" key="1">
    <citation type="submission" date="2023-02" db="EMBL/GenBank/DDBJ databases">
        <title>Identification and recombinant expression of a fungal hydrolase from Papiliotrema laurentii that hydrolyzes apple cutin and clears colloidal polyester polyurethane.</title>
        <authorList>
            <consortium name="DOE Joint Genome Institute"/>
            <person name="Roman V.A."/>
            <person name="Bojanowski C."/>
            <person name="Crable B.R."/>
            <person name="Wagner D.N."/>
            <person name="Hung C.S."/>
            <person name="Nadeau L.J."/>
            <person name="Schratz L."/>
            <person name="Haridas S."/>
            <person name="Pangilinan J."/>
            <person name="Lipzen A."/>
            <person name="Na H."/>
            <person name="Yan M."/>
            <person name="Ng V."/>
            <person name="Grigoriev I.V."/>
            <person name="Spatafora J.W."/>
            <person name="Barlow D."/>
            <person name="Biffinger J."/>
            <person name="Kelley-Loughnane N."/>
            <person name="Varaljay V.A."/>
            <person name="Crookes-Goodson W.J."/>
        </authorList>
    </citation>
    <scope>NUCLEOTIDE SEQUENCE</scope>
    <source>
        <strain evidence="9">5307AH</strain>
    </source>
</reference>
<dbReference type="InterPro" id="IPR007657">
    <property type="entry name" value="Glycosyltransferase_61"/>
</dbReference>
<dbReference type="InterPro" id="IPR049625">
    <property type="entry name" value="Glyco_transf_61_cat"/>
</dbReference>
<dbReference type="GO" id="GO:0097363">
    <property type="term" value="F:protein O-acetylglucosaminyltransferase activity"/>
    <property type="evidence" value="ECO:0007669"/>
    <property type="project" value="TreeGrafter"/>
</dbReference>
<organism evidence="9 10">
    <name type="scientific">Papiliotrema laurentii</name>
    <name type="common">Cryptococcus laurentii</name>
    <dbReference type="NCBI Taxonomy" id="5418"/>
    <lineage>
        <taxon>Eukaryota</taxon>
        <taxon>Fungi</taxon>
        <taxon>Dikarya</taxon>
        <taxon>Basidiomycota</taxon>
        <taxon>Agaricomycotina</taxon>
        <taxon>Tremellomycetes</taxon>
        <taxon>Tremellales</taxon>
        <taxon>Rhynchogastremaceae</taxon>
        <taxon>Papiliotrema</taxon>
    </lineage>
</organism>
<keyword evidence="7" id="KW-0325">Glycoprotein</keyword>
<comment type="subcellular location">
    <subcellularLocation>
        <location evidence="1">Membrane</location>
        <topology evidence="1">Single-pass membrane protein</topology>
    </subcellularLocation>
</comment>
<dbReference type="EMBL" id="JAODAN010000002">
    <property type="protein sequence ID" value="KAK1926778.1"/>
    <property type="molecule type" value="Genomic_DNA"/>
</dbReference>
<gene>
    <name evidence="9" type="ORF">DB88DRAFT_482961</name>
</gene>
<keyword evidence="10" id="KW-1185">Reference proteome</keyword>
<keyword evidence="6" id="KW-0472">Membrane</keyword>
<dbReference type="GO" id="GO:0035269">
    <property type="term" value="P:protein O-linked glycosylation via mannose"/>
    <property type="evidence" value="ECO:0007669"/>
    <property type="project" value="TreeGrafter"/>
</dbReference>
<dbReference type="GO" id="GO:0005783">
    <property type="term" value="C:endoplasmic reticulum"/>
    <property type="evidence" value="ECO:0007669"/>
    <property type="project" value="TreeGrafter"/>
</dbReference>
<evidence type="ECO:0000256" key="3">
    <source>
        <dbReference type="ARBA" id="ARBA00022679"/>
    </source>
</evidence>
<evidence type="ECO:0000256" key="2">
    <source>
        <dbReference type="ARBA" id="ARBA00022676"/>
    </source>
</evidence>
<evidence type="ECO:0000259" key="8">
    <source>
        <dbReference type="Pfam" id="PF04577"/>
    </source>
</evidence>
<evidence type="ECO:0000256" key="5">
    <source>
        <dbReference type="ARBA" id="ARBA00022989"/>
    </source>
</evidence>
<evidence type="ECO:0000313" key="9">
    <source>
        <dbReference type="EMBL" id="KAK1926778.1"/>
    </source>
</evidence>
<keyword evidence="4" id="KW-0812">Transmembrane</keyword>
<keyword evidence="5" id="KW-1133">Transmembrane helix</keyword>
<protein>
    <recommendedName>
        <fullName evidence="8">Glycosyltransferase 61 catalytic domain-containing protein</fullName>
    </recommendedName>
</protein>
<accession>A0AAD9FV70</accession>
<dbReference type="Proteomes" id="UP001182556">
    <property type="component" value="Unassembled WGS sequence"/>
</dbReference>
<dbReference type="PANTHER" id="PTHR20961">
    <property type="entry name" value="GLYCOSYLTRANSFERASE"/>
    <property type="match status" value="1"/>
</dbReference>
<comment type="caution">
    <text evidence="9">The sequence shown here is derived from an EMBL/GenBank/DDBJ whole genome shotgun (WGS) entry which is preliminary data.</text>
</comment>
<keyword evidence="2" id="KW-0328">Glycosyltransferase</keyword>
<feature type="domain" description="Glycosyltransferase 61 catalytic" evidence="8">
    <location>
        <begin position="284"/>
        <end position="457"/>
    </location>
</feature>
<dbReference type="AlphaFoldDB" id="A0AAD9FV70"/>
<evidence type="ECO:0000256" key="7">
    <source>
        <dbReference type="ARBA" id="ARBA00023180"/>
    </source>
</evidence>
<name>A0AAD9FV70_PAPLA</name>
<evidence type="ECO:0000256" key="6">
    <source>
        <dbReference type="ARBA" id="ARBA00023136"/>
    </source>
</evidence>
<evidence type="ECO:0000256" key="4">
    <source>
        <dbReference type="ARBA" id="ARBA00022692"/>
    </source>
</evidence>
<dbReference type="GO" id="GO:0016020">
    <property type="term" value="C:membrane"/>
    <property type="evidence" value="ECO:0007669"/>
    <property type="project" value="UniProtKB-SubCell"/>
</dbReference>
<evidence type="ECO:0000313" key="10">
    <source>
        <dbReference type="Proteomes" id="UP001182556"/>
    </source>
</evidence>